<sequence length="270" mass="28453">MIDLIVSQGRVADRAPRMIEGAARVAKALEHRHGLKGRYVGDPAPAVDDDWTDSLPRARETLVGLRQAVTESVTAGNVPLLVANTCSTGLATLPVAAREYPDAKVLYIDAHGDFNTPATTGTGYLGGMVLSGVCGLWDSGHGAGLTPDRAILVGARDIDQAEHELLRTAGVLVIPPAQASAETVADAVGGSPVWIHIDWDVLEPGSVPADYTVPDGMTPAQIRAIFEAFPPERILGVEVAEFNAPLDDADSEQAVSVVLDMIAPLFDRTH</sequence>
<dbReference type="PANTHER" id="PTHR43782:SF3">
    <property type="entry name" value="ARGINASE"/>
    <property type="match status" value="1"/>
</dbReference>
<dbReference type="RefSeq" id="WP_275028669.1">
    <property type="nucleotide sequence ID" value="NZ_CP118615.1"/>
</dbReference>
<dbReference type="PANTHER" id="PTHR43782">
    <property type="entry name" value="ARGINASE"/>
    <property type="match status" value="1"/>
</dbReference>
<evidence type="ECO:0000313" key="5">
    <source>
        <dbReference type="EMBL" id="WDZ82431.1"/>
    </source>
</evidence>
<dbReference type="Proteomes" id="UP001219605">
    <property type="component" value="Chromosome"/>
</dbReference>
<proteinExistence type="inferred from homology"/>
<dbReference type="InterPro" id="IPR006035">
    <property type="entry name" value="Ureohydrolase"/>
</dbReference>
<keyword evidence="6" id="KW-1185">Reference proteome</keyword>
<evidence type="ECO:0000313" key="6">
    <source>
        <dbReference type="Proteomes" id="UP001219605"/>
    </source>
</evidence>
<dbReference type="Gene3D" id="3.40.800.10">
    <property type="entry name" value="Ureohydrolase domain"/>
    <property type="match status" value="1"/>
</dbReference>
<evidence type="ECO:0000256" key="1">
    <source>
        <dbReference type="ARBA" id="ARBA00022723"/>
    </source>
</evidence>
<name>A0ABY7ZHM5_9ACTN</name>
<evidence type="ECO:0000256" key="4">
    <source>
        <dbReference type="PROSITE-ProRule" id="PRU00742"/>
    </source>
</evidence>
<keyword evidence="3" id="KW-0464">Manganese</keyword>
<dbReference type="SUPFAM" id="SSF52768">
    <property type="entry name" value="Arginase/deacetylase"/>
    <property type="match status" value="1"/>
</dbReference>
<evidence type="ECO:0000256" key="3">
    <source>
        <dbReference type="ARBA" id="ARBA00023211"/>
    </source>
</evidence>
<dbReference type="EMBL" id="CP118615">
    <property type="protein sequence ID" value="WDZ82431.1"/>
    <property type="molecule type" value="Genomic_DNA"/>
</dbReference>
<gene>
    <name evidence="5" type="ORF">PVK37_18280</name>
</gene>
<accession>A0ABY7ZHM5</accession>
<organism evidence="5 6">
    <name type="scientific">Micromonospora cathayae</name>
    <dbReference type="NCBI Taxonomy" id="3028804"/>
    <lineage>
        <taxon>Bacteria</taxon>
        <taxon>Bacillati</taxon>
        <taxon>Actinomycetota</taxon>
        <taxon>Actinomycetes</taxon>
        <taxon>Micromonosporales</taxon>
        <taxon>Micromonosporaceae</taxon>
        <taxon>Micromonospora</taxon>
    </lineage>
</organism>
<dbReference type="InterPro" id="IPR023696">
    <property type="entry name" value="Ureohydrolase_dom_sf"/>
</dbReference>
<reference evidence="5 6" key="1">
    <citation type="submission" date="2023-02" db="EMBL/GenBank/DDBJ databases">
        <authorList>
            <person name="Mo P."/>
        </authorList>
    </citation>
    <scope>NUCLEOTIDE SEQUENCE [LARGE SCALE GENOMIC DNA]</scope>
    <source>
        <strain evidence="5 6">HUAS 3</strain>
    </source>
</reference>
<evidence type="ECO:0000256" key="2">
    <source>
        <dbReference type="ARBA" id="ARBA00022801"/>
    </source>
</evidence>
<protein>
    <submittedName>
        <fullName evidence="5">Arginase family protein</fullName>
    </submittedName>
</protein>
<keyword evidence="1" id="KW-0479">Metal-binding</keyword>
<keyword evidence="2" id="KW-0378">Hydrolase</keyword>
<dbReference type="CDD" id="cd09999">
    <property type="entry name" value="Arginase-like_1"/>
    <property type="match status" value="1"/>
</dbReference>
<dbReference type="PROSITE" id="PS51409">
    <property type="entry name" value="ARGINASE_2"/>
    <property type="match status" value="1"/>
</dbReference>
<dbReference type="Pfam" id="PF00491">
    <property type="entry name" value="Arginase"/>
    <property type="match status" value="1"/>
</dbReference>
<comment type="similarity">
    <text evidence="4">Belongs to the arginase family.</text>
</comment>